<evidence type="ECO:0000256" key="2">
    <source>
        <dbReference type="SAM" id="Phobius"/>
    </source>
</evidence>
<feature type="region of interest" description="Disordered" evidence="1">
    <location>
        <begin position="88"/>
        <end position="117"/>
    </location>
</feature>
<keyword evidence="2" id="KW-1133">Transmembrane helix</keyword>
<evidence type="ECO:0000313" key="3">
    <source>
        <dbReference type="Proteomes" id="UP000887540"/>
    </source>
</evidence>
<dbReference type="AlphaFoldDB" id="A0A914DKW1"/>
<sequence length="117" mass="12533">MKVICGICFVACATLSIYFAYLEAFADAKHAEFNRRASFISLVAAVCFVGYQAIGFVIIRILDGVMGGCTYLPICLLPCTEEDNMNLPFSQDRKTESSQVAGPQVGQAGPTQGAVNP</sequence>
<name>A0A914DKW1_9BILA</name>
<reference evidence="4" key="1">
    <citation type="submission" date="2022-11" db="UniProtKB">
        <authorList>
            <consortium name="WormBaseParasite"/>
        </authorList>
    </citation>
    <scope>IDENTIFICATION</scope>
</reference>
<feature type="transmembrane region" description="Helical" evidence="2">
    <location>
        <begin position="38"/>
        <end position="62"/>
    </location>
</feature>
<proteinExistence type="predicted"/>
<evidence type="ECO:0000256" key="1">
    <source>
        <dbReference type="SAM" id="MobiDB-lite"/>
    </source>
</evidence>
<evidence type="ECO:0000313" key="4">
    <source>
        <dbReference type="WBParaSite" id="ACRNAN_scaffold3004.g14011.t1"/>
    </source>
</evidence>
<dbReference type="WBParaSite" id="ACRNAN_scaffold3004.g14011.t1">
    <property type="protein sequence ID" value="ACRNAN_scaffold3004.g14011.t1"/>
    <property type="gene ID" value="ACRNAN_scaffold3004.g14011"/>
</dbReference>
<keyword evidence="2" id="KW-0812">Transmembrane</keyword>
<organism evidence="3 4">
    <name type="scientific">Acrobeloides nanus</name>
    <dbReference type="NCBI Taxonomy" id="290746"/>
    <lineage>
        <taxon>Eukaryota</taxon>
        <taxon>Metazoa</taxon>
        <taxon>Ecdysozoa</taxon>
        <taxon>Nematoda</taxon>
        <taxon>Chromadorea</taxon>
        <taxon>Rhabditida</taxon>
        <taxon>Tylenchina</taxon>
        <taxon>Cephalobomorpha</taxon>
        <taxon>Cephaloboidea</taxon>
        <taxon>Cephalobidae</taxon>
        <taxon>Acrobeloides</taxon>
    </lineage>
</organism>
<dbReference type="Proteomes" id="UP000887540">
    <property type="component" value="Unplaced"/>
</dbReference>
<accession>A0A914DKW1</accession>
<keyword evidence="2" id="KW-0472">Membrane</keyword>
<protein>
    <submittedName>
        <fullName evidence="4">Uncharacterized protein</fullName>
    </submittedName>
</protein>
<keyword evidence="3" id="KW-1185">Reference proteome</keyword>